<feature type="compositionally biased region" description="Polar residues" evidence="3">
    <location>
        <begin position="470"/>
        <end position="482"/>
    </location>
</feature>
<reference evidence="5" key="2">
    <citation type="submission" date="2020-11" db="EMBL/GenBank/DDBJ databases">
        <authorList>
            <consortium name="DOE Joint Genome Institute"/>
            <person name="Kuo A."/>
            <person name="Miyauchi S."/>
            <person name="Kiss E."/>
            <person name="Drula E."/>
            <person name="Kohler A."/>
            <person name="Sanchez-Garcia M."/>
            <person name="Andreopoulos B."/>
            <person name="Barry K.W."/>
            <person name="Bonito G."/>
            <person name="Buee M."/>
            <person name="Carver A."/>
            <person name="Chen C."/>
            <person name="Cichocki N."/>
            <person name="Clum A."/>
            <person name="Culley D."/>
            <person name="Crous P.W."/>
            <person name="Fauchery L."/>
            <person name="Girlanda M."/>
            <person name="Hayes R."/>
            <person name="Keri Z."/>
            <person name="Labutti K."/>
            <person name="Lipzen A."/>
            <person name="Lombard V."/>
            <person name="Magnuson J."/>
            <person name="Maillard F."/>
            <person name="Morin E."/>
            <person name="Murat C."/>
            <person name="Nolan M."/>
            <person name="Ohm R."/>
            <person name="Pangilinan J."/>
            <person name="Pereira M."/>
            <person name="Perotto S."/>
            <person name="Peter M."/>
            <person name="Riley R."/>
            <person name="Sitrit Y."/>
            <person name="Stielow B."/>
            <person name="Szollosi G."/>
            <person name="Zifcakova L."/>
            <person name="Stursova M."/>
            <person name="Spatafora J.W."/>
            <person name="Tedersoo L."/>
            <person name="Vaario L.-M."/>
            <person name="Yamada A."/>
            <person name="Yan M."/>
            <person name="Wang P."/>
            <person name="Xu J."/>
            <person name="Bruns T."/>
            <person name="Baldrian P."/>
            <person name="Vilgalys R."/>
            <person name="Henrissat B."/>
            <person name="Grigoriev I.V."/>
            <person name="Hibbett D."/>
            <person name="Nagy L.G."/>
            <person name="Martin F.M."/>
        </authorList>
    </citation>
    <scope>NUCLEOTIDE SEQUENCE</scope>
    <source>
        <strain evidence="5">UH-Tt-Lm1</strain>
    </source>
</reference>
<reference evidence="5" key="1">
    <citation type="journal article" date="2020" name="Nat. Commun.">
        <title>Large-scale genome sequencing of mycorrhizal fungi provides insights into the early evolution of symbiotic traits.</title>
        <authorList>
            <person name="Miyauchi S."/>
            <person name="Kiss E."/>
            <person name="Kuo A."/>
            <person name="Drula E."/>
            <person name="Kohler A."/>
            <person name="Sanchez-Garcia M."/>
            <person name="Morin E."/>
            <person name="Andreopoulos B."/>
            <person name="Barry K.W."/>
            <person name="Bonito G."/>
            <person name="Buee M."/>
            <person name="Carver A."/>
            <person name="Chen C."/>
            <person name="Cichocki N."/>
            <person name="Clum A."/>
            <person name="Culley D."/>
            <person name="Crous P.W."/>
            <person name="Fauchery L."/>
            <person name="Girlanda M."/>
            <person name="Hayes R.D."/>
            <person name="Keri Z."/>
            <person name="LaButti K."/>
            <person name="Lipzen A."/>
            <person name="Lombard V."/>
            <person name="Magnuson J."/>
            <person name="Maillard F."/>
            <person name="Murat C."/>
            <person name="Nolan M."/>
            <person name="Ohm R.A."/>
            <person name="Pangilinan J."/>
            <person name="Pereira M.F."/>
            <person name="Perotto S."/>
            <person name="Peter M."/>
            <person name="Pfister S."/>
            <person name="Riley R."/>
            <person name="Sitrit Y."/>
            <person name="Stielow J.B."/>
            <person name="Szollosi G."/>
            <person name="Zifcakova L."/>
            <person name="Stursova M."/>
            <person name="Spatafora J.W."/>
            <person name="Tedersoo L."/>
            <person name="Vaario L.M."/>
            <person name="Yamada A."/>
            <person name="Yan M."/>
            <person name="Wang P."/>
            <person name="Xu J."/>
            <person name="Bruns T."/>
            <person name="Baldrian P."/>
            <person name="Vilgalys R."/>
            <person name="Dunand C."/>
            <person name="Henrissat B."/>
            <person name="Grigoriev I.V."/>
            <person name="Hibbett D."/>
            <person name="Nagy L.G."/>
            <person name="Martin F.M."/>
        </authorList>
    </citation>
    <scope>NUCLEOTIDE SEQUENCE</scope>
    <source>
        <strain evidence="5">UH-Tt-Lm1</strain>
    </source>
</reference>
<name>A0A9P6LCA8_9AGAM</name>
<dbReference type="SMART" id="SM01041">
    <property type="entry name" value="BRO1"/>
    <property type="match status" value="1"/>
</dbReference>
<dbReference type="InterPro" id="IPR037505">
    <property type="entry name" value="pH-resp_palC"/>
</dbReference>
<dbReference type="GO" id="GO:0005886">
    <property type="term" value="C:plasma membrane"/>
    <property type="evidence" value="ECO:0007669"/>
    <property type="project" value="TreeGrafter"/>
</dbReference>
<sequence>MSGYFYELPTTEPFSFSSCYSDTVGFYIAQVADTTERRANLRTLLKDAKRNSEKDYLRLVKTLDDYLPLLAGIVACRDSDELVPRSHLDFIWKSTLSSSFLHSPSKLSFAALSAEMAFSILTYGYCLSNLAHCVVISLGDYEYDRAIMGTELKAKDERLNFAVTLLCKASGIFEYVAKAVLVRWEQERHTLKKDHANPPELSQEVAIGLSRMALAEAQALAIRKLLSKSAYDNTVTPGPPLPKSHPPPGFVAKLHLECASLFSSARSLVKTARGPKSKTRFRPSFGKNKNIDDDDASEGGVEEVAPDLKRYLADEAALHSALSSKWLGVDCGESGGLDRAGQAVGYLQWAKKELEELKDGTKAGITLPGVNNENEKRARDRRKALVAKELETVNVFLKHYRNMNDTIAFQPVPSQAELQAIIPAGKMAVSARGYELPIPVFGPGSPRYVSHQLSKFTVSEGTSVEEDDCGSTSNYSGAGSYF</sequence>
<evidence type="ECO:0000313" key="6">
    <source>
        <dbReference type="Proteomes" id="UP000736335"/>
    </source>
</evidence>
<dbReference type="EMBL" id="WIUZ02000001">
    <property type="protein sequence ID" value="KAF9793200.1"/>
    <property type="molecule type" value="Genomic_DNA"/>
</dbReference>
<evidence type="ECO:0000259" key="4">
    <source>
        <dbReference type="PROSITE" id="PS51180"/>
    </source>
</evidence>
<protein>
    <recommendedName>
        <fullName evidence="2">pH-response regulator protein palC</fullName>
    </recommendedName>
</protein>
<dbReference type="GO" id="GO:0071467">
    <property type="term" value="P:cellular response to pH"/>
    <property type="evidence" value="ECO:0007669"/>
    <property type="project" value="InterPro"/>
</dbReference>
<comment type="caution">
    <text evidence="5">The sequence shown here is derived from an EMBL/GenBank/DDBJ whole genome shotgun (WGS) entry which is preliminary data.</text>
</comment>
<dbReference type="Pfam" id="PF03097">
    <property type="entry name" value="BRO1"/>
    <property type="match status" value="1"/>
</dbReference>
<comment type="similarity">
    <text evidence="1">Belongs to the palC family.</text>
</comment>
<feature type="domain" description="BRO1" evidence="4">
    <location>
        <begin position="2"/>
        <end position="451"/>
    </location>
</feature>
<proteinExistence type="inferred from homology"/>
<dbReference type="PROSITE" id="PS51180">
    <property type="entry name" value="BRO1"/>
    <property type="match status" value="1"/>
</dbReference>
<dbReference type="Proteomes" id="UP000736335">
    <property type="component" value="Unassembled WGS sequence"/>
</dbReference>
<dbReference type="OrthoDB" id="10266451at2759"/>
<dbReference type="InterPro" id="IPR004328">
    <property type="entry name" value="BRO1_dom"/>
</dbReference>
<feature type="region of interest" description="Disordered" evidence="3">
    <location>
        <begin position="273"/>
        <end position="299"/>
    </location>
</feature>
<dbReference type="AlphaFoldDB" id="A0A9P6LCA8"/>
<gene>
    <name evidence="5" type="ORF">BJ322DRAFT_998525</name>
</gene>
<organism evidence="5 6">
    <name type="scientific">Thelephora terrestris</name>
    <dbReference type="NCBI Taxonomy" id="56493"/>
    <lineage>
        <taxon>Eukaryota</taxon>
        <taxon>Fungi</taxon>
        <taxon>Dikarya</taxon>
        <taxon>Basidiomycota</taxon>
        <taxon>Agaricomycotina</taxon>
        <taxon>Agaricomycetes</taxon>
        <taxon>Thelephorales</taxon>
        <taxon>Thelephoraceae</taxon>
        <taxon>Thelephora</taxon>
    </lineage>
</organism>
<dbReference type="PANTHER" id="PTHR40463:SF1">
    <property type="entry name" value="PH-RESPONSE REGULATOR PROTEIN PALC"/>
    <property type="match status" value="1"/>
</dbReference>
<evidence type="ECO:0000256" key="1">
    <source>
        <dbReference type="ARBA" id="ARBA00010997"/>
    </source>
</evidence>
<dbReference type="Gene3D" id="1.25.40.280">
    <property type="entry name" value="alix/aip1 like domains"/>
    <property type="match status" value="1"/>
</dbReference>
<evidence type="ECO:0000256" key="2">
    <source>
        <dbReference type="ARBA" id="ARBA00022193"/>
    </source>
</evidence>
<dbReference type="PANTHER" id="PTHR40463">
    <property type="entry name" value="PH-RESPONSE REGULATOR PROTEIN PALC"/>
    <property type="match status" value="1"/>
</dbReference>
<dbReference type="InterPro" id="IPR038499">
    <property type="entry name" value="BRO1_sf"/>
</dbReference>
<accession>A0A9P6LCA8</accession>
<feature type="region of interest" description="Disordered" evidence="3">
    <location>
        <begin position="460"/>
        <end position="482"/>
    </location>
</feature>
<evidence type="ECO:0000256" key="3">
    <source>
        <dbReference type="SAM" id="MobiDB-lite"/>
    </source>
</evidence>
<keyword evidence="6" id="KW-1185">Reference proteome</keyword>
<evidence type="ECO:0000313" key="5">
    <source>
        <dbReference type="EMBL" id="KAF9793200.1"/>
    </source>
</evidence>